<name>A0A1X7RY67_ZYMT9</name>
<proteinExistence type="predicted"/>
<evidence type="ECO:0000313" key="3">
    <source>
        <dbReference type="Proteomes" id="UP000215127"/>
    </source>
</evidence>
<sequence length="326" mass="36237">MGDDLQKLAIKLATNGPHKTLPTPRLIQLQHAGVFIIKTTSAVLVWEHLYYPQLYLPLKALEDPALSSEPGSEIHDPNTKARIAQVLTLTVASRTILNVLSFSANLSGSATSLSNLVRIPFDAIDTWYEESTPIYVHPKDPFKRVDVLLSTRPIKVRIGGQVVASTTTSMHLYETGLPARYYMPLSAIDGTVLRKSDTRTKCPYKGEAEYYSVEVGGETWKDVVWFYRSPILECAKIEGLCCFYNEKVEIELDGEVLETPVTHMSNANPNAKPPAVHAKGSCQDNNCADDEGEWCECPIKNKPPKIGFHWKDGTCGSKGSNWCYYV</sequence>
<dbReference type="PANTHER" id="PTHR34310">
    <property type="entry name" value="DUF427 DOMAIN PROTEIN (AFU_ORTHOLOGUE AFUA_3G02220)"/>
    <property type="match status" value="1"/>
</dbReference>
<reference evidence="2 3" key="1">
    <citation type="submission" date="2016-06" db="EMBL/GenBank/DDBJ databases">
        <authorList>
            <person name="Kjaerup R.B."/>
            <person name="Dalgaard T.S."/>
            <person name="Juul-Madsen H.R."/>
        </authorList>
    </citation>
    <scope>NUCLEOTIDE SEQUENCE [LARGE SCALE GENOMIC DNA]</scope>
</reference>
<dbReference type="InterPro" id="IPR038694">
    <property type="entry name" value="DUF427_sf"/>
</dbReference>
<evidence type="ECO:0000313" key="2">
    <source>
        <dbReference type="EMBL" id="SMQ52210.1"/>
    </source>
</evidence>
<keyword evidence="3" id="KW-1185">Reference proteome</keyword>
<dbReference type="Pfam" id="PF04248">
    <property type="entry name" value="NTP_transf_9"/>
    <property type="match status" value="1"/>
</dbReference>
<dbReference type="STRING" id="1276538.A0A1X7RY67"/>
<protein>
    <recommendedName>
        <fullName evidence="1">DUF427 domain-containing protein</fullName>
    </recommendedName>
</protein>
<accession>A0A1X7RY67</accession>
<dbReference type="Gene3D" id="2.170.150.40">
    <property type="entry name" value="Domain of unknown function (DUF427)"/>
    <property type="match status" value="2"/>
</dbReference>
<dbReference type="InterPro" id="IPR007361">
    <property type="entry name" value="DUF427"/>
</dbReference>
<dbReference type="AlphaFoldDB" id="A0A1X7RY67"/>
<evidence type="ECO:0000259" key="1">
    <source>
        <dbReference type="Pfam" id="PF04248"/>
    </source>
</evidence>
<dbReference type="Proteomes" id="UP000215127">
    <property type="component" value="Chromosome 7"/>
</dbReference>
<organism evidence="2 3">
    <name type="scientific">Zymoseptoria tritici (strain ST99CH_3D7)</name>
    <dbReference type="NCBI Taxonomy" id="1276538"/>
    <lineage>
        <taxon>Eukaryota</taxon>
        <taxon>Fungi</taxon>
        <taxon>Dikarya</taxon>
        <taxon>Ascomycota</taxon>
        <taxon>Pezizomycotina</taxon>
        <taxon>Dothideomycetes</taxon>
        <taxon>Dothideomycetidae</taxon>
        <taxon>Mycosphaerellales</taxon>
        <taxon>Mycosphaerellaceae</taxon>
        <taxon>Zymoseptoria</taxon>
    </lineage>
</organism>
<feature type="domain" description="DUF427" evidence="1">
    <location>
        <begin position="154"/>
        <end position="246"/>
    </location>
</feature>
<gene>
    <name evidence="2" type="ORF">ZT3D7_G7363</name>
</gene>
<dbReference type="PANTHER" id="PTHR34310:SF9">
    <property type="entry name" value="BLR5716 PROTEIN"/>
    <property type="match status" value="1"/>
</dbReference>
<dbReference type="EMBL" id="LT853698">
    <property type="protein sequence ID" value="SMQ52210.1"/>
    <property type="molecule type" value="Genomic_DNA"/>
</dbReference>